<evidence type="ECO:0000256" key="1">
    <source>
        <dbReference type="ARBA" id="ARBA00004141"/>
    </source>
</evidence>
<feature type="transmembrane region" description="Helical" evidence="6">
    <location>
        <begin position="377"/>
        <end position="398"/>
    </location>
</feature>
<dbReference type="InterPro" id="IPR020846">
    <property type="entry name" value="MFS_dom"/>
</dbReference>
<feature type="transmembrane region" description="Helical" evidence="6">
    <location>
        <begin position="477"/>
        <end position="495"/>
    </location>
</feature>
<name>A0ABR3ZPQ7_9PEZI</name>
<feature type="domain" description="Major facilitator superfamily (MFS) profile" evidence="7">
    <location>
        <begin position="59"/>
        <end position="499"/>
    </location>
</feature>
<dbReference type="PROSITE" id="PS50850">
    <property type="entry name" value="MFS"/>
    <property type="match status" value="1"/>
</dbReference>
<feature type="transmembrane region" description="Helical" evidence="6">
    <location>
        <begin position="195"/>
        <end position="217"/>
    </location>
</feature>
<comment type="similarity">
    <text evidence="2">Belongs to the major facilitator superfamily. Sugar transporter (TC 2.A.1.1) family.</text>
</comment>
<dbReference type="InterPro" id="IPR005828">
    <property type="entry name" value="MFS_sugar_transport-like"/>
</dbReference>
<proteinExistence type="inferred from homology"/>
<feature type="transmembrane region" description="Helical" evidence="6">
    <location>
        <begin position="443"/>
        <end position="465"/>
    </location>
</feature>
<keyword evidence="9" id="KW-1185">Reference proteome</keyword>
<gene>
    <name evidence="8" type="ORF">Sste5346_001531</name>
</gene>
<dbReference type="PROSITE" id="PS00216">
    <property type="entry name" value="SUGAR_TRANSPORT_1"/>
    <property type="match status" value="1"/>
</dbReference>
<feature type="transmembrane region" description="Helical" evidence="6">
    <location>
        <begin position="165"/>
        <end position="183"/>
    </location>
</feature>
<evidence type="ECO:0000313" key="9">
    <source>
        <dbReference type="Proteomes" id="UP001583186"/>
    </source>
</evidence>
<evidence type="ECO:0000256" key="6">
    <source>
        <dbReference type="SAM" id="Phobius"/>
    </source>
</evidence>
<feature type="transmembrane region" description="Helical" evidence="6">
    <location>
        <begin position="223"/>
        <end position="246"/>
    </location>
</feature>
<protein>
    <recommendedName>
        <fullName evidence="7">Major facilitator superfamily (MFS) profile domain-containing protein</fullName>
    </recommendedName>
</protein>
<evidence type="ECO:0000256" key="5">
    <source>
        <dbReference type="ARBA" id="ARBA00023136"/>
    </source>
</evidence>
<accession>A0ABR3ZPQ7</accession>
<dbReference type="InterPro" id="IPR050360">
    <property type="entry name" value="MFS_Sugar_Transporters"/>
</dbReference>
<dbReference type="EMBL" id="JAWCUI010000006">
    <property type="protein sequence ID" value="KAL1901828.1"/>
    <property type="molecule type" value="Genomic_DNA"/>
</dbReference>
<feature type="transmembrane region" description="Helical" evidence="6">
    <location>
        <begin position="60"/>
        <end position="77"/>
    </location>
</feature>
<feature type="transmembrane region" description="Helical" evidence="6">
    <location>
        <begin position="312"/>
        <end position="335"/>
    </location>
</feature>
<dbReference type="InterPro" id="IPR005829">
    <property type="entry name" value="Sugar_transporter_CS"/>
</dbReference>
<dbReference type="SUPFAM" id="SSF103473">
    <property type="entry name" value="MFS general substrate transporter"/>
    <property type="match status" value="1"/>
</dbReference>
<evidence type="ECO:0000256" key="3">
    <source>
        <dbReference type="ARBA" id="ARBA00022692"/>
    </source>
</evidence>
<dbReference type="Gene3D" id="1.20.1250.20">
    <property type="entry name" value="MFS general substrate transporter like domains"/>
    <property type="match status" value="1"/>
</dbReference>
<dbReference type="PANTHER" id="PTHR48022">
    <property type="entry name" value="PLASTIDIC GLUCOSE TRANSPORTER 4"/>
    <property type="match status" value="1"/>
</dbReference>
<dbReference type="InterPro" id="IPR036259">
    <property type="entry name" value="MFS_trans_sf"/>
</dbReference>
<evidence type="ECO:0000259" key="7">
    <source>
        <dbReference type="PROSITE" id="PS50850"/>
    </source>
</evidence>
<evidence type="ECO:0000313" key="8">
    <source>
        <dbReference type="EMBL" id="KAL1901828.1"/>
    </source>
</evidence>
<evidence type="ECO:0000256" key="4">
    <source>
        <dbReference type="ARBA" id="ARBA00022989"/>
    </source>
</evidence>
<reference evidence="8 9" key="1">
    <citation type="journal article" date="2024" name="IMA Fungus">
        <title>IMA Genome - F19 : A genome assembly and annotation guide to empower mycologists, including annotated draft genome sequences of Ceratocystis pirilliformis, Diaporthe australafricana, Fusarium ophioides, Paecilomyces lecythidis, and Sporothrix stenoceras.</title>
        <authorList>
            <person name="Aylward J."/>
            <person name="Wilson A.M."/>
            <person name="Visagie C.M."/>
            <person name="Spraker J."/>
            <person name="Barnes I."/>
            <person name="Buitendag C."/>
            <person name="Ceriani C."/>
            <person name="Del Mar Angel L."/>
            <person name="du Plessis D."/>
            <person name="Fuchs T."/>
            <person name="Gasser K."/>
            <person name="Kramer D."/>
            <person name="Li W."/>
            <person name="Munsamy K."/>
            <person name="Piso A."/>
            <person name="Price J.L."/>
            <person name="Sonnekus B."/>
            <person name="Thomas C."/>
            <person name="van der Nest A."/>
            <person name="van Dijk A."/>
            <person name="van Heerden A."/>
            <person name="van Vuuren N."/>
            <person name="Yilmaz N."/>
            <person name="Duong T.A."/>
            <person name="van der Merwe N.A."/>
            <person name="Wingfield M.J."/>
            <person name="Wingfield B.D."/>
        </authorList>
    </citation>
    <scope>NUCLEOTIDE SEQUENCE [LARGE SCALE GENOMIC DNA]</scope>
    <source>
        <strain evidence="8 9">CMW 5346</strain>
    </source>
</reference>
<feature type="transmembrane region" description="Helical" evidence="6">
    <location>
        <begin position="410"/>
        <end position="431"/>
    </location>
</feature>
<dbReference type="PANTHER" id="PTHR48022:SF22">
    <property type="entry name" value="MAJOR FACILITATOR SUPERFAMILY (MFS) PROFILE DOMAIN-CONTAINING PROTEIN"/>
    <property type="match status" value="1"/>
</dbReference>
<dbReference type="Pfam" id="PF00083">
    <property type="entry name" value="Sugar_tr"/>
    <property type="match status" value="1"/>
</dbReference>
<comment type="caution">
    <text evidence="8">The sequence shown here is derived from an EMBL/GenBank/DDBJ whole genome shotgun (WGS) entry which is preliminary data.</text>
</comment>
<feature type="transmembrane region" description="Helical" evidence="6">
    <location>
        <begin position="347"/>
        <end position="368"/>
    </location>
</feature>
<organism evidence="8 9">
    <name type="scientific">Sporothrix stenoceras</name>
    <dbReference type="NCBI Taxonomy" id="5173"/>
    <lineage>
        <taxon>Eukaryota</taxon>
        <taxon>Fungi</taxon>
        <taxon>Dikarya</taxon>
        <taxon>Ascomycota</taxon>
        <taxon>Pezizomycotina</taxon>
        <taxon>Sordariomycetes</taxon>
        <taxon>Sordariomycetidae</taxon>
        <taxon>Ophiostomatales</taxon>
        <taxon>Ophiostomataceae</taxon>
        <taxon>Sporothrix</taxon>
    </lineage>
</organism>
<sequence length="543" mass="59634">MKSPSHEQVEITAADPPVVSTNNGVGLPADTILSAELHGRAIQQQEHNRTYWQTLRSDPWLLFWIGVMLWTMGVRGFENQAGGSVISVTEFKQRFGEYEASTGEYFIATKWQSAISGTGNAFCILGATLASFFVDMVVVATFINIGSVGIEFGSTSIGMFFAGKMVNQIALGMYLNLITAYVADISPLAIRASVIGFCNLSQCIGPFLGAIMAYYTGTWASSWSWRSLVCAQWGFSAVGLCGQIFLPESPVYLVRRGRIEDARKVLYRLYTKPSDAEGHLADIQLTLDESETAKNSGTYLDCFRGANTRRTLLSIFVFMAEQFSGLGFVSNYGALMYQYLGISDKRSFLLSIGAQILSMSGAFLAFFVSDFIGRRPMFLFGCVSMTVLLFCMGISGSVNTTAATTASVGFYTMYNFVYNFGLGSGIYALGAELPTSVLRNKSLAIGINSASVVSIMWSFVCPYIFNPGYGDLKAKIGFVFGAFMLIWSVAGYYIVPETRRRTYEEIDELFLNHVPARQFKSYVTVAERRAAEAYSAEEKGVNV</sequence>
<dbReference type="Proteomes" id="UP001583186">
    <property type="component" value="Unassembled WGS sequence"/>
</dbReference>
<feature type="transmembrane region" description="Helical" evidence="6">
    <location>
        <begin position="121"/>
        <end position="145"/>
    </location>
</feature>
<keyword evidence="5 6" id="KW-0472">Membrane</keyword>
<keyword evidence="3 6" id="KW-0812">Transmembrane</keyword>
<comment type="subcellular location">
    <subcellularLocation>
        <location evidence="1">Membrane</location>
        <topology evidence="1">Multi-pass membrane protein</topology>
    </subcellularLocation>
</comment>
<evidence type="ECO:0000256" key="2">
    <source>
        <dbReference type="ARBA" id="ARBA00010992"/>
    </source>
</evidence>
<keyword evidence="4 6" id="KW-1133">Transmembrane helix</keyword>